<sequence length="165" mass="19555">MVSPWPLPYGLDAAEFMERLIVSTIEEPRENIPMDREGGKYLGTRCEIWESGAQRLYPLSSHFLEFFREHGTSPLGDPEKYCNWLLDIREKGVRVDWTWEWHAVSTRCGYHNQDAEIAYVNYTVQDLDAKRISRQDFYKKLFHVDDDYNQDRRSLTPRDGETDEE</sequence>
<name>A0A9P7KCY6_9AGAR</name>
<protein>
    <submittedName>
        <fullName evidence="1">Uncharacterized protein</fullName>
    </submittedName>
</protein>
<reference evidence="1" key="1">
    <citation type="submission" date="2021-02" db="EMBL/GenBank/DDBJ databases">
        <authorList>
            <person name="Nieuwenhuis M."/>
            <person name="Van De Peppel L.J.J."/>
        </authorList>
    </citation>
    <scope>NUCLEOTIDE SEQUENCE</scope>
    <source>
        <strain evidence="1">D49</strain>
    </source>
</reference>
<gene>
    <name evidence="1" type="ORF">H0H81_007742</name>
</gene>
<dbReference type="AlphaFoldDB" id="A0A9P7KCY6"/>
<accession>A0A9P7KCY6</accession>
<organism evidence="1 2">
    <name type="scientific">Sphagnurus paluster</name>
    <dbReference type="NCBI Taxonomy" id="117069"/>
    <lineage>
        <taxon>Eukaryota</taxon>
        <taxon>Fungi</taxon>
        <taxon>Dikarya</taxon>
        <taxon>Basidiomycota</taxon>
        <taxon>Agaricomycotina</taxon>
        <taxon>Agaricomycetes</taxon>
        <taxon>Agaricomycetidae</taxon>
        <taxon>Agaricales</taxon>
        <taxon>Tricholomatineae</taxon>
        <taxon>Lyophyllaceae</taxon>
        <taxon>Sphagnurus</taxon>
    </lineage>
</organism>
<proteinExistence type="predicted"/>
<evidence type="ECO:0000313" key="2">
    <source>
        <dbReference type="Proteomes" id="UP000717328"/>
    </source>
</evidence>
<evidence type="ECO:0000313" key="1">
    <source>
        <dbReference type="EMBL" id="KAG5647426.1"/>
    </source>
</evidence>
<reference evidence="1" key="2">
    <citation type="submission" date="2021-10" db="EMBL/GenBank/DDBJ databases">
        <title>Phylogenomics reveals ancestral predisposition of the termite-cultivated fungus Termitomyces towards a domesticated lifestyle.</title>
        <authorList>
            <person name="Auxier B."/>
            <person name="Grum-Grzhimaylo A."/>
            <person name="Cardenas M.E."/>
            <person name="Lodge J.D."/>
            <person name="Laessoe T."/>
            <person name="Pedersen O."/>
            <person name="Smith M.E."/>
            <person name="Kuyper T.W."/>
            <person name="Franco-Molano E.A."/>
            <person name="Baroni T.J."/>
            <person name="Aanen D.K."/>
        </authorList>
    </citation>
    <scope>NUCLEOTIDE SEQUENCE</scope>
    <source>
        <strain evidence="1">D49</strain>
    </source>
</reference>
<dbReference type="Proteomes" id="UP000717328">
    <property type="component" value="Unassembled WGS sequence"/>
</dbReference>
<keyword evidence="2" id="KW-1185">Reference proteome</keyword>
<dbReference type="EMBL" id="JABCKI010002081">
    <property type="protein sequence ID" value="KAG5647426.1"/>
    <property type="molecule type" value="Genomic_DNA"/>
</dbReference>
<comment type="caution">
    <text evidence="1">The sequence shown here is derived from an EMBL/GenBank/DDBJ whole genome shotgun (WGS) entry which is preliminary data.</text>
</comment>